<dbReference type="AlphaFoldDB" id="A0A948WQ21"/>
<evidence type="ECO:0000313" key="24">
    <source>
        <dbReference type="Proteomes" id="UP000713596"/>
    </source>
</evidence>
<dbReference type="InterPro" id="IPR036979">
    <property type="entry name" value="CM_dom_sf"/>
</dbReference>
<dbReference type="Gene3D" id="3.40.190.10">
    <property type="entry name" value="Periplasmic binding protein-like II"/>
    <property type="match status" value="2"/>
</dbReference>
<dbReference type="InterPro" id="IPR001086">
    <property type="entry name" value="Preph_deHydtase"/>
</dbReference>
<comment type="catalytic activity">
    <reaction evidence="1">
        <text>chorismate = prephenate</text>
        <dbReference type="Rhea" id="RHEA:13897"/>
        <dbReference type="ChEBI" id="CHEBI:29748"/>
        <dbReference type="ChEBI" id="CHEBI:29934"/>
        <dbReference type="EC" id="5.4.99.5"/>
    </reaction>
</comment>
<dbReference type="Proteomes" id="UP000713596">
    <property type="component" value="Unassembled WGS sequence"/>
</dbReference>
<evidence type="ECO:0000259" key="22">
    <source>
        <dbReference type="PROSITE" id="PS51671"/>
    </source>
</evidence>
<dbReference type="Pfam" id="PF00800">
    <property type="entry name" value="PDT"/>
    <property type="match status" value="1"/>
</dbReference>
<evidence type="ECO:0000256" key="2">
    <source>
        <dbReference type="ARBA" id="ARBA00002364"/>
    </source>
</evidence>
<evidence type="ECO:0000256" key="11">
    <source>
        <dbReference type="ARBA" id="ARBA00023141"/>
    </source>
</evidence>
<feature type="domain" description="Prephenate dehydratase" evidence="21">
    <location>
        <begin position="93"/>
        <end position="268"/>
    </location>
</feature>
<dbReference type="GO" id="GO:0046417">
    <property type="term" value="P:chorismate metabolic process"/>
    <property type="evidence" value="ECO:0007669"/>
    <property type="project" value="InterPro"/>
</dbReference>
<dbReference type="SUPFAM" id="SSF55021">
    <property type="entry name" value="ACT-like"/>
    <property type="match status" value="1"/>
</dbReference>
<evidence type="ECO:0000256" key="9">
    <source>
        <dbReference type="ARBA" id="ARBA00022490"/>
    </source>
</evidence>
<dbReference type="SUPFAM" id="SSF53850">
    <property type="entry name" value="Periplasmic binding protein-like II"/>
    <property type="match status" value="1"/>
</dbReference>
<dbReference type="EMBL" id="JAHLFP010000002">
    <property type="protein sequence ID" value="MBU3805344.1"/>
    <property type="molecule type" value="Genomic_DNA"/>
</dbReference>
<keyword evidence="12" id="KW-0584">Phenylalanine biosynthesis</keyword>
<dbReference type="EC" id="4.2.1.51" evidence="6"/>
<evidence type="ECO:0000256" key="4">
    <source>
        <dbReference type="ARBA" id="ARBA00004741"/>
    </source>
</evidence>
<dbReference type="GO" id="GO:0009094">
    <property type="term" value="P:L-phenylalanine biosynthetic process"/>
    <property type="evidence" value="ECO:0007669"/>
    <property type="project" value="UniProtKB-KW"/>
</dbReference>
<evidence type="ECO:0000256" key="6">
    <source>
        <dbReference type="ARBA" id="ARBA00013147"/>
    </source>
</evidence>
<evidence type="ECO:0000256" key="1">
    <source>
        <dbReference type="ARBA" id="ARBA00000824"/>
    </source>
</evidence>
<protein>
    <recommendedName>
        <fullName evidence="7">Bifunctional chorismate mutase/prephenate dehydratase</fullName>
        <ecNumber evidence="6">4.2.1.51</ecNumber>
    </recommendedName>
    <alternativeName>
        <fullName evidence="17">Chorismate mutase-prephenate dehydratase</fullName>
    </alternativeName>
    <alternativeName>
        <fullName evidence="8">Prephenate dehydratase</fullName>
    </alternativeName>
    <alternativeName>
        <fullName evidence="16">p-protein</fullName>
    </alternativeName>
</protein>
<proteinExistence type="predicted"/>
<dbReference type="PROSITE" id="PS51671">
    <property type="entry name" value="ACT"/>
    <property type="match status" value="1"/>
</dbReference>
<dbReference type="GO" id="GO:0004106">
    <property type="term" value="F:chorismate mutase activity"/>
    <property type="evidence" value="ECO:0007669"/>
    <property type="project" value="UniProtKB-EC"/>
</dbReference>
<feature type="domain" description="Chorismate mutase" evidence="20">
    <location>
        <begin position="1"/>
        <end position="89"/>
    </location>
</feature>
<evidence type="ECO:0000256" key="5">
    <source>
        <dbReference type="ARBA" id="ARBA00004817"/>
    </source>
</evidence>
<evidence type="ECO:0000256" key="16">
    <source>
        <dbReference type="ARBA" id="ARBA00031175"/>
    </source>
</evidence>
<dbReference type="SMART" id="SM00830">
    <property type="entry name" value="CM_2"/>
    <property type="match status" value="1"/>
</dbReference>
<keyword evidence="15" id="KW-0511">Multifunctional enzyme</keyword>
<comment type="caution">
    <text evidence="23">The sequence shown here is derived from an EMBL/GenBank/DDBJ whole genome shotgun (WGS) entry which is preliminary data.</text>
</comment>
<feature type="domain" description="ACT" evidence="22">
    <location>
        <begin position="280"/>
        <end position="357"/>
    </location>
</feature>
<comment type="pathway">
    <text evidence="5">Metabolic intermediate biosynthesis; prephenate biosynthesis; prephenate from chorismate: step 1/1.</text>
</comment>
<comment type="catalytic activity">
    <reaction evidence="18">
        <text>prephenate + H(+) = 3-phenylpyruvate + CO2 + H2O</text>
        <dbReference type="Rhea" id="RHEA:21648"/>
        <dbReference type="ChEBI" id="CHEBI:15377"/>
        <dbReference type="ChEBI" id="CHEBI:15378"/>
        <dbReference type="ChEBI" id="CHEBI:16526"/>
        <dbReference type="ChEBI" id="CHEBI:18005"/>
        <dbReference type="ChEBI" id="CHEBI:29934"/>
        <dbReference type="EC" id="4.2.1.51"/>
    </reaction>
</comment>
<dbReference type="GO" id="GO:0004664">
    <property type="term" value="F:prephenate dehydratase activity"/>
    <property type="evidence" value="ECO:0007669"/>
    <property type="project" value="UniProtKB-EC"/>
</dbReference>
<comment type="subcellular location">
    <subcellularLocation>
        <location evidence="3">Cytoplasm</location>
    </subcellularLocation>
</comment>
<dbReference type="InterPro" id="IPR002701">
    <property type="entry name" value="CM_II_prokaryot"/>
</dbReference>
<keyword evidence="13 23" id="KW-0413">Isomerase</keyword>
<evidence type="ECO:0000256" key="19">
    <source>
        <dbReference type="PIRSR" id="PIRSR001500-2"/>
    </source>
</evidence>
<reference evidence="23" key="2">
    <citation type="submission" date="2021-04" db="EMBL/GenBank/DDBJ databases">
        <authorList>
            <person name="Gilroy R."/>
        </authorList>
    </citation>
    <scope>NUCLEOTIDE SEQUENCE</scope>
    <source>
        <strain evidence="23">B5_2728</strain>
    </source>
</reference>
<organism evidence="23 24">
    <name type="scientific">Candidatus Allofournierella pullistercoris</name>
    <dbReference type="NCBI Taxonomy" id="2838597"/>
    <lineage>
        <taxon>Bacteria</taxon>
        <taxon>Bacillati</taxon>
        <taxon>Bacillota</taxon>
        <taxon>Clostridia</taxon>
        <taxon>Eubacteriales</taxon>
        <taxon>Oscillospiraceae</taxon>
        <taxon>Allofournierella</taxon>
    </lineage>
</organism>
<keyword evidence="10" id="KW-0028">Amino-acid biosynthesis</keyword>
<dbReference type="InterPro" id="IPR045865">
    <property type="entry name" value="ACT-like_dom_sf"/>
</dbReference>
<evidence type="ECO:0000256" key="8">
    <source>
        <dbReference type="ARBA" id="ARBA00021872"/>
    </source>
</evidence>
<dbReference type="InterPro" id="IPR008242">
    <property type="entry name" value="Chor_mutase/pphenate_deHydtase"/>
</dbReference>
<dbReference type="CDD" id="cd04905">
    <property type="entry name" value="ACT_CM-PDT"/>
    <property type="match status" value="1"/>
</dbReference>
<accession>A0A948WQ21</accession>
<dbReference type="InterPro" id="IPR002912">
    <property type="entry name" value="ACT_dom"/>
</dbReference>
<evidence type="ECO:0000256" key="3">
    <source>
        <dbReference type="ARBA" id="ARBA00004496"/>
    </source>
</evidence>
<dbReference type="PIRSF" id="PIRSF001500">
    <property type="entry name" value="Chor_mut_pdt_Ppr"/>
    <property type="match status" value="1"/>
</dbReference>
<keyword evidence="9" id="KW-0963">Cytoplasm</keyword>
<comment type="function">
    <text evidence="2">Catalyzes the Claisen rearrangement of chorismate to prephenate and the decarboxylation/dehydration of prephenate to phenylpyruvate.</text>
</comment>
<dbReference type="SUPFAM" id="SSF48600">
    <property type="entry name" value="Chorismate mutase II"/>
    <property type="match status" value="1"/>
</dbReference>
<feature type="site" description="Essential for prephenate dehydratase activity" evidence="19">
    <location>
        <position position="261"/>
    </location>
</feature>
<keyword evidence="11" id="KW-0057">Aromatic amino acid biosynthesis</keyword>
<sequence>MPNKLEQARNIINEVDAQMAELFVKRMRAAELVYEHKKEFGLPILDQKREDAVIQKNSALIEDEVLKGYYIDYLKDVMRISRAYQYRMQNGLKVAYSGVEGAFAHIAAGRIFPESNRISYRDFQSAYDSVVSGECDVAVLPIENSYAGEVGQTIDLIFSGELFINGIYELEVRQNLLGVPGAKLEDIKKVISHPQALAQCHDFIQMGGFDTEQASNTALAAKMVADAGDTTLGAIASVETAEIYGLKVLQTNINKSGENTTRFAVLSKVQASPPALSNSVLMFTVKHEAGSLANAISIIGKYGYNMTVLRSRPLKKYSWQYYFYLEIDGRIDTENGIAMMKELGKVCDQLKVAGTFSPHTEI</sequence>
<dbReference type="Pfam" id="PF01817">
    <property type="entry name" value="CM_2"/>
    <property type="match status" value="1"/>
</dbReference>
<evidence type="ECO:0000256" key="13">
    <source>
        <dbReference type="ARBA" id="ARBA00023235"/>
    </source>
</evidence>
<evidence type="ECO:0000256" key="18">
    <source>
        <dbReference type="ARBA" id="ARBA00047848"/>
    </source>
</evidence>
<dbReference type="Gene3D" id="1.20.59.10">
    <property type="entry name" value="Chorismate mutase"/>
    <property type="match status" value="1"/>
</dbReference>
<dbReference type="PANTHER" id="PTHR21022">
    <property type="entry name" value="PREPHENATE DEHYDRATASE P PROTEIN"/>
    <property type="match status" value="1"/>
</dbReference>
<dbReference type="InterPro" id="IPR036263">
    <property type="entry name" value="Chorismate_II_sf"/>
</dbReference>
<evidence type="ECO:0000256" key="15">
    <source>
        <dbReference type="ARBA" id="ARBA00023268"/>
    </source>
</evidence>
<dbReference type="Gene3D" id="3.30.70.260">
    <property type="match status" value="1"/>
</dbReference>
<evidence type="ECO:0000259" key="20">
    <source>
        <dbReference type="PROSITE" id="PS51168"/>
    </source>
</evidence>
<evidence type="ECO:0000313" key="23">
    <source>
        <dbReference type="EMBL" id="MBU3805344.1"/>
    </source>
</evidence>
<dbReference type="GO" id="GO:0005737">
    <property type="term" value="C:cytoplasm"/>
    <property type="evidence" value="ECO:0007669"/>
    <property type="project" value="UniProtKB-SubCell"/>
</dbReference>
<name>A0A948WQ21_9FIRM</name>
<evidence type="ECO:0000256" key="12">
    <source>
        <dbReference type="ARBA" id="ARBA00023222"/>
    </source>
</evidence>
<dbReference type="PROSITE" id="PS51171">
    <property type="entry name" value="PREPHENATE_DEHYDR_3"/>
    <property type="match status" value="1"/>
</dbReference>
<evidence type="ECO:0000256" key="14">
    <source>
        <dbReference type="ARBA" id="ARBA00023239"/>
    </source>
</evidence>
<dbReference type="PROSITE" id="PS51168">
    <property type="entry name" value="CHORISMATE_MUT_2"/>
    <property type="match status" value="1"/>
</dbReference>
<reference evidence="23" key="1">
    <citation type="journal article" date="2021" name="PeerJ">
        <title>Extensive microbial diversity within the chicken gut microbiome revealed by metagenomics and culture.</title>
        <authorList>
            <person name="Gilroy R."/>
            <person name="Ravi A."/>
            <person name="Getino M."/>
            <person name="Pursley I."/>
            <person name="Horton D.L."/>
            <person name="Alikhan N.F."/>
            <person name="Baker D."/>
            <person name="Gharbi K."/>
            <person name="Hall N."/>
            <person name="Watson M."/>
            <person name="Adriaenssens E.M."/>
            <person name="Foster-Nyarko E."/>
            <person name="Jarju S."/>
            <person name="Secka A."/>
            <person name="Antonio M."/>
            <person name="Oren A."/>
            <person name="Chaudhuri R.R."/>
            <person name="La Ragione R."/>
            <person name="Hildebrand F."/>
            <person name="Pallen M.J."/>
        </authorList>
    </citation>
    <scope>NUCLEOTIDE SEQUENCE</scope>
    <source>
        <strain evidence="23">B5_2728</strain>
    </source>
</reference>
<keyword evidence="14" id="KW-0456">Lyase</keyword>
<evidence type="ECO:0000256" key="17">
    <source>
        <dbReference type="ARBA" id="ARBA00031520"/>
    </source>
</evidence>
<dbReference type="PANTHER" id="PTHR21022:SF19">
    <property type="entry name" value="PREPHENATE DEHYDRATASE-RELATED"/>
    <property type="match status" value="1"/>
</dbReference>
<gene>
    <name evidence="23" type="ORF">H9882_00355</name>
</gene>
<evidence type="ECO:0000256" key="10">
    <source>
        <dbReference type="ARBA" id="ARBA00022605"/>
    </source>
</evidence>
<evidence type="ECO:0000256" key="7">
    <source>
        <dbReference type="ARBA" id="ARBA00014401"/>
    </source>
</evidence>
<comment type="pathway">
    <text evidence="4">Amino-acid biosynthesis; L-phenylalanine biosynthesis; phenylpyruvate from prephenate: step 1/1.</text>
</comment>
<evidence type="ECO:0000259" key="21">
    <source>
        <dbReference type="PROSITE" id="PS51171"/>
    </source>
</evidence>
<dbReference type="CDD" id="cd13631">
    <property type="entry name" value="PBP2_Ct-PDT_like"/>
    <property type="match status" value="1"/>
</dbReference>